<evidence type="ECO:0000313" key="1">
    <source>
        <dbReference type="EMBL" id="GAA5501202.1"/>
    </source>
</evidence>
<accession>A0ABP9VBZ0</accession>
<dbReference type="Proteomes" id="UP001458946">
    <property type="component" value="Unassembled WGS sequence"/>
</dbReference>
<proteinExistence type="predicted"/>
<protein>
    <recommendedName>
        <fullName evidence="3">Lipoprotein</fullName>
    </recommendedName>
</protein>
<keyword evidence="2" id="KW-1185">Reference proteome</keyword>
<dbReference type="RefSeq" id="WP_353541174.1">
    <property type="nucleotide sequence ID" value="NZ_BAABRN010000007.1"/>
</dbReference>
<gene>
    <name evidence="1" type="ORF">Dxin01_00934</name>
</gene>
<dbReference type="EMBL" id="BAABRN010000007">
    <property type="protein sequence ID" value="GAA5501202.1"/>
    <property type="molecule type" value="Genomic_DNA"/>
</dbReference>
<evidence type="ECO:0008006" key="3">
    <source>
        <dbReference type="Google" id="ProtNLM"/>
    </source>
</evidence>
<evidence type="ECO:0000313" key="2">
    <source>
        <dbReference type="Proteomes" id="UP001458946"/>
    </source>
</evidence>
<name>A0ABP9VBZ0_9DEIO</name>
<reference evidence="1 2" key="1">
    <citation type="submission" date="2024-02" db="EMBL/GenBank/DDBJ databases">
        <title>Deinococcus xinjiangensis NBRC 107630.</title>
        <authorList>
            <person name="Ichikawa N."/>
            <person name="Katano-Makiyama Y."/>
            <person name="Hidaka K."/>
        </authorList>
    </citation>
    <scope>NUCLEOTIDE SEQUENCE [LARGE SCALE GENOMIC DNA]</scope>
    <source>
        <strain evidence="1 2">NBRC 107630</strain>
    </source>
</reference>
<comment type="caution">
    <text evidence="1">The sequence shown here is derived from an EMBL/GenBank/DDBJ whole genome shotgun (WGS) entry which is preliminary data.</text>
</comment>
<sequence length="153" mass="16999">MQKLALTAALMLTTCAAAERTPDNLQPFRSVCINGSFDEQDRKNESVRTKLIDRMYKALDRAGIRVADAPCQPNGLTSNRQLNLYFSFTTTKAGTAYSADLEGWLQSEGKYESVTLWTNSYFGSLDLGGGVQKANDTLDELMDNFIADWKDAH</sequence>
<organism evidence="1 2">
    <name type="scientific">Deinococcus xinjiangensis</name>
    <dbReference type="NCBI Taxonomy" id="457454"/>
    <lineage>
        <taxon>Bacteria</taxon>
        <taxon>Thermotogati</taxon>
        <taxon>Deinococcota</taxon>
        <taxon>Deinococci</taxon>
        <taxon>Deinococcales</taxon>
        <taxon>Deinococcaceae</taxon>
        <taxon>Deinococcus</taxon>
    </lineage>
</organism>